<dbReference type="EnsemblPlants" id="HORVU.MOREX.r3.2HG0110850.1">
    <property type="protein sequence ID" value="HORVU.MOREX.r3.2HG0110850.1"/>
    <property type="gene ID" value="HORVU.MOREX.r3.2HG0110850"/>
</dbReference>
<dbReference type="PANTHER" id="PTHR45621">
    <property type="entry name" value="OS01G0588500 PROTEIN-RELATED"/>
    <property type="match status" value="1"/>
</dbReference>
<dbReference type="Proteomes" id="UP000011116">
    <property type="component" value="Chromosome 2H"/>
</dbReference>
<evidence type="ECO:0000256" key="5">
    <source>
        <dbReference type="ARBA" id="ARBA00022840"/>
    </source>
</evidence>
<feature type="domain" description="Protein kinase" evidence="9">
    <location>
        <begin position="87"/>
        <end position="375"/>
    </location>
</feature>
<dbReference type="Pfam" id="PF07714">
    <property type="entry name" value="PK_Tyr_Ser-Thr"/>
    <property type="match status" value="1"/>
</dbReference>
<reference evidence="12" key="2">
    <citation type="journal article" date="2012" name="Nature">
        <title>A physical, genetic and functional sequence assembly of the barley genome.</title>
        <authorList>
            <consortium name="The International Barley Genome Sequencing Consortium"/>
            <person name="Mayer K.F."/>
            <person name="Waugh R."/>
            <person name="Brown J.W."/>
            <person name="Schulman A."/>
            <person name="Langridge P."/>
            <person name="Platzer M."/>
            <person name="Fincher G.B."/>
            <person name="Muehlbauer G.J."/>
            <person name="Sato K."/>
            <person name="Close T.J."/>
            <person name="Wise R.P."/>
            <person name="Stein N."/>
        </authorList>
    </citation>
    <scope>NUCLEOTIDE SEQUENCE [LARGE SCALE GENOMIC DNA]</scope>
    <source>
        <strain evidence="12">cv. Morex</strain>
    </source>
</reference>
<dbReference type="InterPro" id="IPR000719">
    <property type="entry name" value="Prot_kinase_dom"/>
</dbReference>
<reference evidence="10" key="1">
    <citation type="journal article" date="2011" name="Plant Physiol.">
        <title>Comprehensive sequence analysis of 24,783 barley full-length cDNAs derived from 12 clone libraries.</title>
        <authorList>
            <person name="Matsumoto T."/>
            <person name="Tanaka T."/>
            <person name="Sakai H."/>
            <person name="Amano N."/>
            <person name="Kanamori H."/>
            <person name="Kurita K."/>
            <person name="Kikuta A."/>
            <person name="Kamiya K."/>
            <person name="Yamamoto M."/>
            <person name="Ikawa H."/>
            <person name="Fujii N."/>
            <person name="Hori K."/>
            <person name="Itoh T."/>
            <person name="Sato K."/>
        </authorList>
    </citation>
    <scope>NUCLEOTIDE SEQUENCE</scope>
    <source>
        <tissue evidence="10">Shoot and root</tissue>
    </source>
</reference>
<dbReference type="KEGG" id="hvg:123429421"/>
<evidence type="ECO:0000256" key="1">
    <source>
        <dbReference type="ARBA" id="ARBA00012513"/>
    </source>
</evidence>
<reference evidence="11" key="4">
    <citation type="submission" date="2022-01" db="UniProtKB">
        <authorList>
            <consortium name="EnsemblPlants"/>
        </authorList>
    </citation>
    <scope>IDENTIFICATION</scope>
    <source>
        <strain evidence="11">subsp. vulgare</strain>
    </source>
</reference>
<dbReference type="Gramene" id="HORVU.MOREX.r3.2HG0110850.1">
    <property type="protein sequence ID" value="HORVU.MOREX.r3.2HG0110850.1"/>
    <property type="gene ID" value="HORVU.MOREX.r3.2HG0110850"/>
</dbReference>
<name>F2DU39_HORVV</name>
<dbReference type="InterPro" id="IPR001245">
    <property type="entry name" value="Ser-Thr/Tyr_kinase_cat_dom"/>
</dbReference>
<keyword evidence="2" id="KW-0808">Transferase</keyword>
<reference evidence="11" key="3">
    <citation type="submission" date="2020-10" db="EMBL/GenBank/DDBJ databases">
        <authorList>
            <person name="Scholz U."/>
            <person name="Mascher M."/>
            <person name="Fiebig A."/>
        </authorList>
    </citation>
    <scope>NUCLEOTIDE SEQUENCE [LARGE SCALE GENOMIC DNA]</scope>
    <source>
        <strain evidence="11">cv. Morex</strain>
    </source>
</reference>
<dbReference type="SMR" id="F2DU39"/>
<comment type="catalytic activity">
    <reaction evidence="7">
        <text>L-seryl-[protein] + ATP = O-phospho-L-seryl-[protein] + ADP + H(+)</text>
        <dbReference type="Rhea" id="RHEA:17989"/>
        <dbReference type="Rhea" id="RHEA-COMP:9863"/>
        <dbReference type="Rhea" id="RHEA-COMP:11604"/>
        <dbReference type="ChEBI" id="CHEBI:15378"/>
        <dbReference type="ChEBI" id="CHEBI:29999"/>
        <dbReference type="ChEBI" id="CHEBI:30616"/>
        <dbReference type="ChEBI" id="CHEBI:83421"/>
        <dbReference type="ChEBI" id="CHEBI:456216"/>
        <dbReference type="EC" id="2.7.11.1"/>
    </reaction>
</comment>
<feature type="compositionally biased region" description="Low complexity" evidence="8">
    <location>
        <begin position="378"/>
        <end position="405"/>
    </location>
</feature>
<keyword evidence="3" id="KW-0547">Nucleotide-binding</keyword>
<evidence type="ECO:0000256" key="6">
    <source>
        <dbReference type="ARBA" id="ARBA00047899"/>
    </source>
</evidence>
<dbReference type="EC" id="2.7.11.1" evidence="1"/>
<dbReference type="OrthoDB" id="4062651at2759"/>
<sequence>MGNFCVCMGGSAKCASASTPFESKVNPRSSTSNSNSNSKASRRGSSGPEKPQVAEVQAAAAGEEVAEVPASLKSFSMADLRAATKNFGSTSYLGEGGFGCVYKGWIDEATLAPARPGATNAMMVAIKKLKKESFQGHREWLTEVTYLGDLHHDNLVKLVGYCSDSDSNKLLVYEYMPRGSLENHLFRRGSQPPLPWSTRVAVAVDVARGIAFLHSRDVIFRDLKSSNVLLGPDHRAKLSDFGLARAGPTGGKSHVSTRVVGTRGYAAPEYVATGHLSAKSDVYGFGVVLLELMTGRRALDESRGLASELLVDWAMPMLQGERRKVIRVMDTRLGGQYPKRQAQDMAALALRCLQNDPKSRPSMADDVLPSLQLLLQPTTAAKSSSSSSSLTTTSSRSPATTMTTPVQRGHRRHHR</sequence>
<gene>
    <name evidence="11" type="primary">LOC123429421</name>
</gene>
<evidence type="ECO:0000256" key="4">
    <source>
        <dbReference type="ARBA" id="ARBA00022777"/>
    </source>
</evidence>
<feature type="compositionally biased region" description="Low complexity" evidence="8">
    <location>
        <begin position="28"/>
        <end position="51"/>
    </location>
</feature>
<dbReference type="Gene3D" id="1.10.510.10">
    <property type="entry name" value="Transferase(Phosphotransferase) domain 1"/>
    <property type="match status" value="1"/>
</dbReference>
<comment type="catalytic activity">
    <reaction evidence="6">
        <text>L-threonyl-[protein] + ATP = O-phospho-L-threonyl-[protein] + ADP + H(+)</text>
        <dbReference type="Rhea" id="RHEA:46608"/>
        <dbReference type="Rhea" id="RHEA-COMP:11060"/>
        <dbReference type="Rhea" id="RHEA-COMP:11605"/>
        <dbReference type="ChEBI" id="CHEBI:15378"/>
        <dbReference type="ChEBI" id="CHEBI:30013"/>
        <dbReference type="ChEBI" id="CHEBI:30616"/>
        <dbReference type="ChEBI" id="CHEBI:61977"/>
        <dbReference type="ChEBI" id="CHEBI:456216"/>
        <dbReference type="EC" id="2.7.11.1"/>
    </reaction>
</comment>
<accession>F2DU39</accession>
<evidence type="ECO:0000313" key="10">
    <source>
        <dbReference type="EMBL" id="BAJ98610.1"/>
    </source>
</evidence>
<feature type="region of interest" description="Disordered" evidence="8">
    <location>
        <begin position="10"/>
        <end position="51"/>
    </location>
</feature>
<dbReference type="SUPFAM" id="SSF56112">
    <property type="entry name" value="Protein kinase-like (PK-like)"/>
    <property type="match status" value="1"/>
</dbReference>
<dbReference type="InterPro" id="IPR050823">
    <property type="entry name" value="Plant_Ser_Thr_Prot_Kinase"/>
</dbReference>
<evidence type="ECO:0000256" key="3">
    <source>
        <dbReference type="ARBA" id="ARBA00022741"/>
    </source>
</evidence>
<dbReference type="CDD" id="cd14066">
    <property type="entry name" value="STKc_IRAK"/>
    <property type="match status" value="1"/>
</dbReference>
<evidence type="ECO:0000313" key="11">
    <source>
        <dbReference type="EnsemblPlants" id="HORVU.MOREX.r3.2HG0110850.1"/>
    </source>
</evidence>
<dbReference type="Gene3D" id="3.30.200.20">
    <property type="entry name" value="Phosphorylase Kinase, domain 1"/>
    <property type="match status" value="1"/>
</dbReference>
<evidence type="ECO:0000256" key="2">
    <source>
        <dbReference type="ARBA" id="ARBA00022679"/>
    </source>
</evidence>
<proteinExistence type="evidence at transcript level"/>
<dbReference type="EMBL" id="AK367407">
    <property type="protein sequence ID" value="BAJ98610.1"/>
    <property type="molecule type" value="mRNA"/>
</dbReference>
<dbReference type="GeneID" id="123429421"/>
<evidence type="ECO:0000259" key="9">
    <source>
        <dbReference type="PROSITE" id="PS50011"/>
    </source>
</evidence>
<keyword evidence="12" id="KW-1185">Reference proteome</keyword>
<dbReference type="Gramene" id="HORVU.MOREX.r2.2HG0090920.1">
    <property type="protein sequence ID" value="HORVU.MOREX.r2.2HG0090920.1"/>
    <property type="gene ID" value="HORVU.MOREX.r2.2HG0090920"/>
</dbReference>
<dbReference type="GO" id="GO:0004674">
    <property type="term" value="F:protein serine/threonine kinase activity"/>
    <property type="evidence" value="ECO:0007669"/>
    <property type="project" value="UniProtKB-EC"/>
</dbReference>
<keyword evidence="4" id="KW-0418">Kinase</keyword>
<feature type="region of interest" description="Disordered" evidence="8">
    <location>
        <begin position="378"/>
        <end position="415"/>
    </location>
</feature>
<evidence type="ECO:0000256" key="7">
    <source>
        <dbReference type="ARBA" id="ARBA00048679"/>
    </source>
</evidence>
<dbReference type="AlphaFoldDB" id="F2DU39"/>
<keyword evidence="5" id="KW-0067">ATP-binding</keyword>
<evidence type="ECO:0000313" key="12">
    <source>
        <dbReference type="Proteomes" id="UP000011116"/>
    </source>
</evidence>
<dbReference type="RefSeq" id="XP_044969390.1">
    <property type="nucleotide sequence ID" value="XM_045113455.1"/>
</dbReference>
<dbReference type="FunFam" id="3.30.200.20:FF:000228">
    <property type="entry name" value="Serine/threonine-protein kinase BIK1"/>
    <property type="match status" value="1"/>
</dbReference>
<protein>
    <recommendedName>
        <fullName evidence="1">non-specific serine/threonine protein kinase</fullName>
        <ecNumber evidence="1">2.7.11.1</ecNumber>
    </recommendedName>
</protein>
<evidence type="ECO:0000256" key="8">
    <source>
        <dbReference type="SAM" id="MobiDB-lite"/>
    </source>
</evidence>
<dbReference type="InterPro" id="IPR011009">
    <property type="entry name" value="Kinase-like_dom_sf"/>
</dbReference>
<dbReference type="SMART" id="SM00220">
    <property type="entry name" value="S_TKc"/>
    <property type="match status" value="1"/>
</dbReference>
<dbReference type="GO" id="GO:0005524">
    <property type="term" value="F:ATP binding"/>
    <property type="evidence" value="ECO:0007669"/>
    <property type="project" value="UniProtKB-KW"/>
</dbReference>
<dbReference type="PROSITE" id="PS50011">
    <property type="entry name" value="PROTEIN_KINASE_DOM"/>
    <property type="match status" value="1"/>
</dbReference>
<dbReference type="FunFam" id="1.10.510.10:FF:000095">
    <property type="entry name" value="protein STRUBBELIG-RECEPTOR FAMILY 8"/>
    <property type="match status" value="1"/>
</dbReference>
<organism evidence="10">
    <name type="scientific">Hordeum vulgare subsp. vulgare</name>
    <name type="common">Domesticated barley</name>
    <dbReference type="NCBI Taxonomy" id="112509"/>
    <lineage>
        <taxon>Eukaryota</taxon>
        <taxon>Viridiplantae</taxon>
        <taxon>Streptophyta</taxon>
        <taxon>Embryophyta</taxon>
        <taxon>Tracheophyta</taxon>
        <taxon>Spermatophyta</taxon>
        <taxon>Magnoliopsida</taxon>
        <taxon>Liliopsida</taxon>
        <taxon>Poales</taxon>
        <taxon>Poaceae</taxon>
        <taxon>BOP clade</taxon>
        <taxon>Pooideae</taxon>
        <taxon>Triticodae</taxon>
        <taxon>Triticeae</taxon>
        <taxon>Hordeinae</taxon>
        <taxon>Hordeum</taxon>
    </lineage>
</organism>